<dbReference type="AlphaFoldDB" id="A0A8J5XET6"/>
<evidence type="ECO:0000256" key="4">
    <source>
        <dbReference type="ARBA" id="ARBA00022640"/>
    </source>
</evidence>
<dbReference type="Proteomes" id="UP000751190">
    <property type="component" value="Unassembled WGS sequence"/>
</dbReference>
<evidence type="ECO:0000256" key="2">
    <source>
        <dbReference type="ARBA" id="ARBA00022528"/>
    </source>
</evidence>
<comment type="caution">
    <text evidence="6">The sequence shown here is derived from an EMBL/GenBank/DDBJ whole genome shotgun (WGS) entry which is preliminary data.</text>
</comment>
<dbReference type="OMA" id="QHARWAM"/>
<comment type="subcellular location">
    <subcellularLocation>
        <location evidence="1">Plastid</location>
        <location evidence="1">Chloroplast</location>
    </subcellularLocation>
</comment>
<gene>
    <name evidence="6" type="ORF">KFE25_011256</name>
</gene>
<dbReference type="PANTHER" id="PTHR21649">
    <property type="entry name" value="CHLOROPHYLL A/B BINDING PROTEIN"/>
    <property type="match status" value="1"/>
</dbReference>
<proteinExistence type="predicted"/>
<keyword evidence="5" id="KW-0148">Chlorophyll</keyword>
<name>A0A8J5XET6_DIALT</name>
<feature type="binding site" description="axial binding residue" evidence="5">
    <location>
        <position position="75"/>
    </location>
    <ligand>
        <name>chlorophyll b</name>
        <dbReference type="ChEBI" id="CHEBI:61721"/>
        <label>1</label>
    </ligand>
    <ligandPart>
        <name>Mg</name>
        <dbReference type="ChEBI" id="CHEBI:25107"/>
    </ligandPart>
</feature>
<dbReference type="SUPFAM" id="SSF103511">
    <property type="entry name" value="Chlorophyll a-b binding protein"/>
    <property type="match status" value="1"/>
</dbReference>
<feature type="binding site" description="axial binding residue" evidence="5">
    <location>
        <position position="136"/>
    </location>
    <ligand>
        <name>chlorophyll b</name>
        <dbReference type="ChEBI" id="CHEBI:61721"/>
        <label>1</label>
    </ligand>
    <ligandPart>
        <name>Mg</name>
        <dbReference type="ChEBI" id="CHEBI:25107"/>
    </ligandPart>
</feature>
<dbReference type="Pfam" id="PF00504">
    <property type="entry name" value="Chloroa_b-bind"/>
    <property type="match status" value="1"/>
</dbReference>
<feature type="binding site" evidence="5">
    <location>
        <position position="173"/>
    </location>
    <ligand>
        <name>chlorophyll a</name>
        <dbReference type="ChEBI" id="CHEBI:58416"/>
        <label>1</label>
    </ligand>
</feature>
<feature type="binding site" evidence="5">
    <location>
        <position position="70"/>
    </location>
    <ligand>
        <name>chlorophyll a</name>
        <dbReference type="ChEBI" id="CHEBI:58416"/>
        <label>1</label>
    </ligand>
</feature>
<evidence type="ECO:0000313" key="6">
    <source>
        <dbReference type="EMBL" id="KAG8463259.1"/>
    </source>
</evidence>
<evidence type="ECO:0000256" key="3">
    <source>
        <dbReference type="ARBA" id="ARBA00022531"/>
    </source>
</evidence>
<dbReference type="GO" id="GO:0009507">
    <property type="term" value="C:chloroplast"/>
    <property type="evidence" value="ECO:0007669"/>
    <property type="project" value="UniProtKB-SubCell"/>
</dbReference>
<sequence length="196" mass="20864">MLALSVAALAYNAPLSARAGVRPAVSMMAKSQSVPMVEANPVIAGLPASVGFDPLMLANAQTLPWMIEAELKHGRVCMLAVLGWVAVDLGFHFPVDHFQGLTSLTAHDATVKSGDMFRLFLFAALPETLAFGKTVEMLMGNGKVPGDLGFDPLHFKGSPDYVKLQVNEIKNGRLAMLAFSGIVTQAALTGKGFPYF</sequence>
<keyword evidence="4" id="KW-0934">Plastid</keyword>
<evidence type="ECO:0000313" key="7">
    <source>
        <dbReference type="Proteomes" id="UP000751190"/>
    </source>
</evidence>
<dbReference type="Gene3D" id="1.10.3460.10">
    <property type="entry name" value="Chlorophyll a/b binding protein domain"/>
    <property type="match status" value="1"/>
</dbReference>
<feature type="binding site" evidence="5">
    <location>
        <position position="73"/>
    </location>
    <ligand>
        <name>chlorophyll a</name>
        <dbReference type="ChEBI" id="CHEBI:58416"/>
        <label>1</label>
    </ligand>
</feature>
<evidence type="ECO:0000256" key="1">
    <source>
        <dbReference type="ARBA" id="ARBA00004229"/>
    </source>
</evidence>
<keyword evidence="7" id="KW-1185">Reference proteome</keyword>
<feature type="binding site" evidence="5">
    <location>
        <position position="185"/>
    </location>
    <ligand>
        <name>chlorophyll b</name>
        <dbReference type="ChEBI" id="CHEBI:61721"/>
        <label>2</label>
    </ligand>
</feature>
<feature type="binding site" evidence="5">
    <location>
        <position position="171"/>
    </location>
    <ligand>
        <name>chlorophyll a</name>
        <dbReference type="ChEBI" id="CHEBI:58416"/>
        <label>1</label>
    </ligand>
</feature>
<keyword evidence="3" id="KW-0602">Photosynthesis</keyword>
<dbReference type="OrthoDB" id="423598at2759"/>
<evidence type="ECO:0000256" key="5">
    <source>
        <dbReference type="PIRSR" id="PIRSR601344-1"/>
    </source>
</evidence>
<accession>A0A8J5XET6</accession>
<reference evidence="6" key="1">
    <citation type="submission" date="2021-05" db="EMBL/GenBank/DDBJ databases">
        <title>The genome of the haptophyte Pavlova lutheri (Diacronema luteri, Pavlovales) - a model for lipid biosynthesis in eukaryotic algae.</title>
        <authorList>
            <person name="Hulatt C.J."/>
            <person name="Posewitz M.C."/>
        </authorList>
    </citation>
    <scope>NUCLEOTIDE SEQUENCE</scope>
    <source>
        <strain evidence="6">NIVA-4/92</strain>
    </source>
</reference>
<keyword evidence="2" id="KW-0150">Chloroplast</keyword>
<dbReference type="InterPro" id="IPR001344">
    <property type="entry name" value="Chloro_AB-bd_pln"/>
</dbReference>
<dbReference type="EMBL" id="JAGTXO010000017">
    <property type="protein sequence ID" value="KAG8463259.1"/>
    <property type="molecule type" value="Genomic_DNA"/>
</dbReference>
<dbReference type="GO" id="GO:0016168">
    <property type="term" value="F:chlorophyll binding"/>
    <property type="evidence" value="ECO:0007669"/>
    <property type="project" value="UniProtKB-KW"/>
</dbReference>
<organism evidence="6 7">
    <name type="scientific">Diacronema lutheri</name>
    <name type="common">Unicellular marine alga</name>
    <name type="synonym">Monochrysis lutheri</name>
    <dbReference type="NCBI Taxonomy" id="2081491"/>
    <lineage>
        <taxon>Eukaryota</taxon>
        <taxon>Haptista</taxon>
        <taxon>Haptophyta</taxon>
        <taxon>Pavlovophyceae</taxon>
        <taxon>Pavlovales</taxon>
        <taxon>Pavlovaceae</taxon>
        <taxon>Diacronema</taxon>
    </lineage>
</organism>
<keyword evidence="5" id="KW-0157">Chromophore</keyword>
<dbReference type="GO" id="GO:0016020">
    <property type="term" value="C:membrane"/>
    <property type="evidence" value="ECO:0007669"/>
    <property type="project" value="InterPro"/>
</dbReference>
<dbReference type="GO" id="GO:0009765">
    <property type="term" value="P:photosynthesis, light harvesting"/>
    <property type="evidence" value="ECO:0007669"/>
    <property type="project" value="InterPro"/>
</dbReference>
<dbReference type="InterPro" id="IPR022796">
    <property type="entry name" value="Chloroa_b-bind"/>
</dbReference>
<protein>
    <submittedName>
        <fullName evidence="6">Uncharacterized protein</fullName>
    </submittedName>
</protein>
<feature type="binding site" evidence="5">
    <location>
        <position position="168"/>
    </location>
    <ligand>
        <name>chlorophyll b</name>
        <dbReference type="ChEBI" id="CHEBI:61721"/>
        <label>4</label>
    </ligand>
</feature>